<organism evidence="1 2">
    <name type="scientific">Phaeobacter gallaeciensis</name>
    <dbReference type="NCBI Taxonomy" id="60890"/>
    <lineage>
        <taxon>Bacteria</taxon>
        <taxon>Pseudomonadati</taxon>
        <taxon>Pseudomonadota</taxon>
        <taxon>Alphaproteobacteria</taxon>
        <taxon>Rhodobacterales</taxon>
        <taxon>Roseobacteraceae</taxon>
        <taxon>Phaeobacter</taxon>
    </lineage>
</organism>
<protein>
    <submittedName>
        <fullName evidence="1">Uncharacterized protein</fullName>
    </submittedName>
</protein>
<dbReference type="Proteomes" id="UP000252706">
    <property type="component" value="Unassembled WGS sequence"/>
</dbReference>
<proteinExistence type="predicted"/>
<dbReference type="AlphaFoldDB" id="A0A366WWR4"/>
<sequence length="91" mass="10001">MRDPFADLISMHEAASTYGCSLNAELLDYIEQRTDALARIHTQPNVVPLGSVSSQAGPVQQVSDAQVAADETLVRFSKGQTREIRRSRKTV</sequence>
<name>A0A366WWR4_9RHOB</name>
<evidence type="ECO:0000313" key="2">
    <source>
        <dbReference type="Proteomes" id="UP000252706"/>
    </source>
</evidence>
<dbReference type="RefSeq" id="WP_113823895.1">
    <property type="nucleotide sequence ID" value="NZ_QOCE01000033.1"/>
</dbReference>
<gene>
    <name evidence="1" type="ORF">DS909_13035</name>
</gene>
<dbReference type="OrthoDB" id="9976850at2"/>
<accession>A0A366WWR4</accession>
<reference evidence="1 2" key="1">
    <citation type="submission" date="2018-07" db="EMBL/GenBank/DDBJ databases">
        <title>Modular assembly of carbohydrate-degrading microbial communities in the ocean.</title>
        <authorList>
            <person name="Enke T.N."/>
            <person name="Datta M.S."/>
            <person name="Schwartzman J.A."/>
            <person name="Cermak N."/>
            <person name="Schmitz D.A."/>
            <person name="Barrere J."/>
            <person name="Cordero O.X."/>
        </authorList>
    </citation>
    <scope>NUCLEOTIDE SEQUENCE [LARGE SCALE GENOMIC DNA]</scope>
    <source>
        <strain evidence="1 2">C3M10</strain>
    </source>
</reference>
<evidence type="ECO:0000313" key="1">
    <source>
        <dbReference type="EMBL" id="RBW53956.1"/>
    </source>
</evidence>
<dbReference type="EMBL" id="QOCE01000033">
    <property type="protein sequence ID" value="RBW53956.1"/>
    <property type="molecule type" value="Genomic_DNA"/>
</dbReference>
<comment type="caution">
    <text evidence="1">The sequence shown here is derived from an EMBL/GenBank/DDBJ whole genome shotgun (WGS) entry which is preliminary data.</text>
</comment>